<evidence type="ECO:0000256" key="6">
    <source>
        <dbReference type="ARBA" id="ARBA00022723"/>
    </source>
</evidence>
<dbReference type="PROSITE" id="PS50994">
    <property type="entry name" value="INTEGRASE"/>
    <property type="match status" value="1"/>
</dbReference>
<evidence type="ECO:0000256" key="1">
    <source>
        <dbReference type="ARBA" id="ARBA00012493"/>
    </source>
</evidence>
<evidence type="ECO:0000256" key="2">
    <source>
        <dbReference type="ARBA" id="ARBA00022670"/>
    </source>
</evidence>
<evidence type="ECO:0000256" key="5">
    <source>
        <dbReference type="ARBA" id="ARBA00022722"/>
    </source>
</evidence>
<feature type="domain" description="Reverse transcriptase" evidence="16">
    <location>
        <begin position="345"/>
        <end position="602"/>
    </location>
</feature>
<evidence type="ECO:0000256" key="14">
    <source>
        <dbReference type="ARBA" id="ARBA00023125"/>
    </source>
</evidence>
<evidence type="ECO:0000313" key="19">
    <source>
        <dbReference type="Proteomes" id="UP001235939"/>
    </source>
</evidence>
<dbReference type="InterPro" id="IPR036397">
    <property type="entry name" value="RNaseH_sf"/>
</dbReference>
<keyword evidence="11" id="KW-0229">DNA integration</keyword>
<evidence type="ECO:0000256" key="3">
    <source>
        <dbReference type="ARBA" id="ARBA00022679"/>
    </source>
</evidence>
<name>A0ABY6KYC8_9ARAC</name>
<evidence type="ECO:0000256" key="7">
    <source>
        <dbReference type="ARBA" id="ARBA00022750"/>
    </source>
</evidence>
<dbReference type="SUPFAM" id="SSF53098">
    <property type="entry name" value="Ribonuclease H-like"/>
    <property type="match status" value="1"/>
</dbReference>
<keyword evidence="2" id="KW-0645">Protease</keyword>
<evidence type="ECO:0000256" key="10">
    <source>
        <dbReference type="ARBA" id="ARBA00022842"/>
    </source>
</evidence>
<gene>
    <name evidence="18" type="ORF">LAZ67_11000494</name>
</gene>
<dbReference type="InterPro" id="IPR012337">
    <property type="entry name" value="RNaseH-like_sf"/>
</dbReference>
<dbReference type="EMBL" id="CP092873">
    <property type="protein sequence ID" value="UYV73718.1"/>
    <property type="molecule type" value="Genomic_DNA"/>
</dbReference>
<keyword evidence="6" id="KW-0479">Metal-binding</keyword>
<dbReference type="CDD" id="cd01647">
    <property type="entry name" value="RT_LTR"/>
    <property type="match status" value="1"/>
</dbReference>
<keyword evidence="5" id="KW-0540">Nuclease</keyword>
<protein>
    <recommendedName>
        <fullName evidence="1">RNA-directed DNA polymerase</fullName>
        <ecNumber evidence="1">2.7.7.49</ecNumber>
    </recommendedName>
</protein>
<keyword evidence="3" id="KW-0808">Transferase</keyword>
<organism evidence="18 19">
    <name type="scientific">Cordylochernes scorpioides</name>
    <dbReference type="NCBI Taxonomy" id="51811"/>
    <lineage>
        <taxon>Eukaryota</taxon>
        <taxon>Metazoa</taxon>
        <taxon>Ecdysozoa</taxon>
        <taxon>Arthropoda</taxon>
        <taxon>Chelicerata</taxon>
        <taxon>Arachnida</taxon>
        <taxon>Pseudoscorpiones</taxon>
        <taxon>Cheliferoidea</taxon>
        <taxon>Chernetidae</taxon>
        <taxon>Cordylochernes</taxon>
    </lineage>
</organism>
<dbReference type="Gene3D" id="3.10.10.10">
    <property type="entry name" value="HIV Type 1 Reverse Transcriptase, subunit A, domain 1"/>
    <property type="match status" value="2"/>
</dbReference>
<dbReference type="SUPFAM" id="SSF56672">
    <property type="entry name" value="DNA/RNA polymerases"/>
    <property type="match status" value="2"/>
</dbReference>
<dbReference type="Pfam" id="PF24626">
    <property type="entry name" value="SH3_Tf2-1"/>
    <property type="match status" value="1"/>
</dbReference>
<dbReference type="InterPro" id="IPR005312">
    <property type="entry name" value="DUF1759"/>
</dbReference>
<evidence type="ECO:0000256" key="12">
    <source>
        <dbReference type="ARBA" id="ARBA00022918"/>
    </source>
</evidence>
<evidence type="ECO:0000256" key="11">
    <source>
        <dbReference type="ARBA" id="ARBA00022908"/>
    </source>
</evidence>
<keyword evidence="12" id="KW-0695">RNA-directed DNA polymerase</keyword>
<dbReference type="PROSITE" id="PS50878">
    <property type="entry name" value="RT_POL"/>
    <property type="match status" value="1"/>
</dbReference>
<keyword evidence="8" id="KW-0255">Endonuclease</keyword>
<dbReference type="InterPro" id="IPR000477">
    <property type="entry name" value="RT_dom"/>
</dbReference>
<dbReference type="Gene3D" id="1.10.340.70">
    <property type="match status" value="1"/>
</dbReference>
<dbReference type="InterPro" id="IPR001584">
    <property type="entry name" value="Integrase_cat-core"/>
</dbReference>
<dbReference type="PANTHER" id="PTHR37984:SF5">
    <property type="entry name" value="PROTEIN NYNRIN-LIKE"/>
    <property type="match status" value="1"/>
</dbReference>
<sequence>MSDIFLQKLEDEDLNDEVENCIDKCIRLKCELDLRHNGQETSEKKVNLHVKMPKLELPTFDGGLESWLSFKDLFYSAIGSNSQIPEIEKLQYLKGQLRGEALRLVNAFPITADNYVEVWQTLLTRYDNPKDLIFTQIDNALRLPKLADDNHKSMFKLLDSCNEIVRTVKTSGMLNINSKINVNTTIGFITRDIDFYSSDINLPYVLLSLHHIRLFKLDIDFQSFTITQFGRILNVNYHNPNNNNYTHHNVIPLFKSIIPPNENDFRNFNSVEFDEKLSPYENSDLIKLIKENKEAFAAHKIDIGHIKADPIRIKLTSQTPISLKPFRPSFSDNIEIKRQIEELLKYNVIRPSYSSYASPAMLNMPRRSRPLIGRNTAASRRYRNAIAIETPLQSETRRALRRLRYSEARVAAAKTMQVPVQRIQLWTHKPFSGLQYNTHIYYTADSSVDIGQMSRVCQFCSALRFRDEPFGLCCKQDKLSEANIFTTLDLLSGYHHLDIHPDDKEYTAFTTTHGLYEFNKLSFGLKNSPSQFQRVLRQILNKYDVDFCMNYFDDFIIFSNNFQEHLTHLKVILDICIKENIKLKLSKCKFATYQISFLGYEISNHQFSPSTNNIETIRKLNSPRNKKDLQRVLGSINIYSKFIPNYAKLRLPLNNLLKKDVKWKWDEECETAFSKLKNMITSKPILAIYNPKYPIHLYTDASQEQIGSILKQEQPDGLLKPIAYRSRRMTSYESNYCVTEQECLAIIEAVDFFLPYLDGVHFTIHTDHACLKYLKNIKNPKGRLFRWSLKLSMFDFEIKHIRGTENKEADFLSRYPIAHFVSDPELKQAQFDDNINDRKYTKFNGLLTIKKKGLIKSVVPPSLREKVLIRAHQDYGHIGVSKMLNLISPIYYWPYLIQDISNYVKHCEVCQLNKISHQKKFGLLESLPPAKDPFDLVSIDTVGGLNYYNSTKKFLHIIVDHATRYIWAFPSKSQTTDSYINCLNKIFQIQKPKQFLSDRAPSFTSPRFRKYLINNNIKQLLTSSSRPQCNGLNERLNQTIITRLRCKFNNLKGKSIPWTKLLDSVLNEYNNTPHSITGYTPTYLLYGKLPYDPPLKESEFYPPIDTARTNAYNNTLKFHQINKIRYDQHYQPSTFKVGDKVWLQTFYHPDNRKLMPPMSGPFTILKQISPVNYEIDKPQSNLGKTTMVIHSSKLRPYYSKEGFELKLTKSKIPTLEKKTNQQVAPKVVKSRIPLLTK</sequence>
<evidence type="ECO:0000256" key="4">
    <source>
        <dbReference type="ARBA" id="ARBA00022695"/>
    </source>
</evidence>
<dbReference type="PANTHER" id="PTHR37984">
    <property type="entry name" value="PROTEIN CBG26694"/>
    <property type="match status" value="1"/>
</dbReference>
<evidence type="ECO:0000256" key="13">
    <source>
        <dbReference type="ARBA" id="ARBA00022932"/>
    </source>
</evidence>
<dbReference type="Gene3D" id="3.30.420.10">
    <property type="entry name" value="Ribonuclease H-like superfamily/Ribonuclease H"/>
    <property type="match status" value="1"/>
</dbReference>
<keyword evidence="7" id="KW-0064">Aspartyl protease</keyword>
<dbReference type="InterPro" id="IPR041373">
    <property type="entry name" value="RT_RNaseH"/>
</dbReference>
<keyword evidence="14" id="KW-0238">DNA-binding</keyword>
<dbReference type="InterPro" id="IPR043502">
    <property type="entry name" value="DNA/RNA_pol_sf"/>
</dbReference>
<reference evidence="18 19" key="1">
    <citation type="submission" date="2022-01" db="EMBL/GenBank/DDBJ databases">
        <title>A chromosomal length assembly of Cordylochernes scorpioides.</title>
        <authorList>
            <person name="Zeh D."/>
            <person name="Zeh J."/>
        </authorList>
    </citation>
    <scope>NUCLEOTIDE SEQUENCE [LARGE SCALE GENOMIC DNA]</scope>
    <source>
        <strain evidence="18">IN4F17</strain>
        <tissue evidence="18">Whole Body</tissue>
    </source>
</reference>
<evidence type="ECO:0000313" key="18">
    <source>
        <dbReference type="EMBL" id="UYV73718.1"/>
    </source>
</evidence>
<keyword evidence="19" id="KW-1185">Reference proteome</keyword>
<dbReference type="Pfam" id="PF00665">
    <property type="entry name" value="rve"/>
    <property type="match status" value="1"/>
</dbReference>
<keyword evidence="13" id="KW-0239">DNA-directed DNA polymerase</keyword>
<dbReference type="InterPro" id="IPR050951">
    <property type="entry name" value="Retrovirus_Pol_polyprotein"/>
</dbReference>
<dbReference type="EC" id="2.7.7.49" evidence="1"/>
<proteinExistence type="predicted"/>
<keyword evidence="4" id="KW-0548">Nucleotidyltransferase</keyword>
<evidence type="ECO:0000259" key="16">
    <source>
        <dbReference type="PROSITE" id="PS50878"/>
    </source>
</evidence>
<dbReference type="InterPro" id="IPR043128">
    <property type="entry name" value="Rev_trsase/Diguanyl_cyclase"/>
</dbReference>
<dbReference type="Pfam" id="PF00078">
    <property type="entry name" value="RVT_1"/>
    <property type="match status" value="1"/>
</dbReference>
<dbReference type="Gene3D" id="3.30.70.270">
    <property type="match status" value="2"/>
</dbReference>
<keyword evidence="10" id="KW-0460">Magnesium</keyword>
<evidence type="ECO:0000256" key="9">
    <source>
        <dbReference type="ARBA" id="ARBA00022801"/>
    </source>
</evidence>
<dbReference type="Pfam" id="PF17917">
    <property type="entry name" value="RT_RNaseH"/>
    <property type="match status" value="1"/>
</dbReference>
<dbReference type="Proteomes" id="UP001235939">
    <property type="component" value="Chromosome 11"/>
</dbReference>
<dbReference type="Pfam" id="PF17921">
    <property type="entry name" value="Integrase_H2C2"/>
    <property type="match status" value="1"/>
</dbReference>
<dbReference type="CDD" id="cd09274">
    <property type="entry name" value="RNase_HI_RT_Ty3"/>
    <property type="match status" value="1"/>
</dbReference>
<dbReference type="Pfam" id="PF03564">
    <property type="entry name" value="DUF1759"/>
    <property type="match status" value="1"/>
</dbReference>
<evidence type="ECO:0000256" key="8">
    <source>
        <dbReference type="ARBA" id="ARBA00022759"/>
    </source>
</evidence>
<keyword evidence="15" id="KW-0233">DNA recombination</keyword>
<evidence type="ECO:0000256" key="15">
    <source>
        <dbReference type="ARBA" id="ARBA00023172"/>
    </source>
</evidence>
<keyword evidence="9" id="KW-0378">Hydrolase</keyword>
<evidence type="ECO:0000259" key="17">
    <source>
        <dbReference type="PROSITE" id="PS50994"/>
    </source>
</evidence>
<dbReference type="InterPro" id="IPR056924">
    <property type="entry name" value="SH3_Tf2-1"/>
</dbReference>
<feature type="domain" description="Integrase catalytic" evidence="17">
    <location>
        <begin position="929"/>
        <end position="1089"/>
    </location>
</feature>
<dbReference type="InterPro" id="IPR041588">
    <property type="entry name" value="Integrase_H2C2"/>
</dbReference>
<accession>A0ABY6KYC8</accession>